<dbReference type="Gene3D" id="3.90.1150.10">
    <property type="entry name" value="Aspartate Aminotransferase, domain 1"/>
    <property type="match status" value="1"/>
</dbReference>
<dbReference type="PANTHER" id="PTHR43525">
    <property type="entry name" value="PROTEIN MALY"/>
    <property type="match status" value="1"/>
</dbReference>
<name>A0ABV5AFX3_9BACL</name>
<dbReference type="InterPro" id="IPR015424">
    <property type="entry name" value="PyrdxlP-dep_Trfase"/>
</dbReference>
<dbReference type="SUPFAM" id="SSF53383">
    <property type="entry name" value="PLP-dependent transferases"/>
    <property type="match status" value="1"/>
</dbReference>
<evidence type="ECO:0000256" key="1">
    <source>
        <dbReference type="ARBA" id="ARBA00001933"/>
    </source>
</evidence>
<comment type="cofactor">
    <cofactor evidence="1">
        <name>pyridoxal 5'-phosphate</name>
        <dbReference type="ChEBI" id="CHEBI:597326"/>
    </cofactor>
</comment>
<dbReference type="InterPro" id="IPR027619">
    <property type="entry name" value="C-S_lyase_PatB-like"/>
</dbReference>
<proteinExistence type="inferred from homology"/>
<evidence type="ECO:0000313" key="8">
    <source>
        <dbReference type="Proteomes" id="UP001579974"/>
    </source>
</evidence>
<dbReference type="CDD" id="cd00609">
    <property type="entry name" value="AAT_like"/>
    <property type="match status" value="1"/>
</dbReference>
<gene>
    <name evidence="7" type="ORF">KKP3000_004575</name>
</gene>
<reference evidence="7 8" key="1">
    <citation type="journal article" date="2024" name="Int. J. Mol. Sci.">
        <title>Exploration of Alicyclobacillus spp. Genome in Search of Antibiotic Resistance.</title>
        <authorList>
            <person name="Bucka-Kolendo J."/>
            <person name="Kiousi D.E."/>
            <person name="Dekowska A."/>
            <person name="Mikolajczuk-Szczyrba A."/>
            <person name="Karadedos D.M."/>
            <person name="Michael P."/>
            <person name="Galanis A."/>
            <person name="Sokolowska B."/>
        </authorList>
    </citation>
    <scope>NUCLEOTIDE SEQUENCE [LARGE SCALE GENOMIC DNA]</scope>
    <source>
        <strain evidence="7 8">KKP 3000</strain>
    </source>
</reference>
<comment type="similarity">
    <text evidence="5">Belongs to the class-II pyridoxal-phosphate-dependent aminotransferase family. MalY/PatB cystathionine beta-lyase subfamily.</text>
</comment>
<dbReference type="Gene3D" id="3.40.640.10">
    <property type="entry name" value="Type I PLP-dependent aspartate aminotransferase-like (Major domain)"/>
    <property type="match status" value="1"/>
</dbReference>
<evidence type="ECO:0000256" key="5">
    <source>
        <dbReference type="ARBA" id="ARBA00037974"/>
    </source>
</evidence>
<evidence type="ECO:0000313" key="7">
    <source>
        <dbReference type="EMBL" id="MFB5191073.1"/>
    </source>
</evidence>
<dbReference type="GO" id="GO:0047804">
    <property type="term" value="F:cysteine-S-conjugate beta-lyase activity"/>
    <property type="evidence" value="ECO:0007669"/>
    <property type="project" value="UniProtKB-EC"/>
</dbReference>
<keyword evidence="8" id="KW-1185">Reference proteome</keyword>
<dbReference type="Proteomes" id="UP001579974">
    <property type="component" value="Unassembled WGS sequence"/>
</dbReference>
<protein>
    <recommendedName>
        <fullName evidence="2">cysteine-S-conjugate beta-lyase</fullName>
        <ecNumber evidence="2">4.4.1.13</ecNumber>
    </recommendedName>
</protein>
<accession>A0ABV5AFX3</accession>
<comment type="caution">
    <text evidence="7">The sequence shown here is derived from an EMBL/GenBank/DDBJ whole genome shotgun (WGS) entry which is preliminary data.</text>
</comment>
<evidence type="ECO:0000256" key="4">
    <source>
        <dbReference type="ARBA" id="ARBA00023239"/>
    </source>
</evidence>
<keyword evidence="4 7" id="KW-0456">Lyase</keyword>
<dbReference type="EMBL" id="JBDXSU010000009">
    <property type="protein sequence ID" value="MFB5191073.1"/>
    <property type="molecule type" value="Genomic_DNA"/>
</dbReference>
<dbReference type="InterPro" id="IPR051798">
    <property type="entry name" value="Class-II_PLP-Dep_Aminotrans"/>
</dbReference>
<dbReference type="NCBIfam" id="TIGR04350">
    <property type="entry name" value="C_S_lyase_PatB"/>
    <property type="match status" value="1"/>
</dbReference>
<evidence type="ECO:0000256" key="2">
    <source>
        <dbReference type="ARBA" id="ARBA00012224"/>
    </source>
</evidence>
<dbReference type="InterPro" id="IPR015422">
    <property type="entry name" value="PyrdxlP-dep_Trfase_small"/>
</dbReference>
<sequence length="396" mass="44468">MHVAFDFDSVISRRKTGASKWDTLAERFGKDDVIPMWVADMDFASPSCVQEALVERAKHGVYGYAVRTDEYFDSIINWMHDRHGWAIEREWIASATGVVPALTVIVQALTEEGDGVLIQPPVYYPFKRVIRSWGRTVVENPLVYRNGQYEIDFEDLEEKAKQARVMFLCSPHNPVGRVWREDELRRIGEICLRHQVLVVADEIHADLVFSGSRHIPFASLSEQFAAASITCAAPSKTFNLAGLNTAYVIVPNAALKSRYELMSAKASMGSINVFGAHALAAAYREGGPWLDALLGYLEGNVQYLKDFIGRHIPELKVIEPEGTYLVWVDCRALGFEREELDHFFVHEAGLALDEGHLFGEEGVGFQRINIACPRSVLEQGLEQLKEAVERVVRAKA</sequence>
<evidence type="ECO:0000256" key="3">
    <source>
        <dbReference type="ARBA" id="ARBA00022898"/>
    </source>
</evidence>
<dbReference type="InterPro" id="IPR004839">
    <property type="entry name" value="Aminotransferase_I/II_large"/>
</dbReference>
<organism evidence="7 8">
    <name type="scientific">Alicyclobacillus fastidiosus</name>
    <dbReference type="NCBI Taxonomy" id="392011"/>
    <lineage>
        <taxon>Bacteria</taxon>
        <taxon>Bacillati</taxon>
        <taxon>Bacillota</taxon>
        <taxon>Bacilli</taxon>
        <taxon>Bacillales</taxon>
        <taxon>Alicyclobacillaceae</taxon>
        <taxon>Alicyclobacillus</taxon>
    </lineage>
</organism>
<evidence type="ECO:0000259" key="6">
    <source>
        <dbReference type="Pfam" id="PF00155"/>
    </source>
</evidence>
<dbReference type="Pfam" id="PF00155">
    <property type="entry name" value="Aminotran_1_2"/>
    <property type="match status" value="1"/>
</dbReference>
<dbReference type="PANTHER" id="PTHR43525:SF1">
    <property type="entry name" value="PROTEIN MALY"/>
    <property type="match status" value="1"/>
</dbReference>
<keyword evidence="3" id="KW-0663">Pyridoxal phosphate</keyword>
<feature type="domain" description="Aminotransferase class I/classII large" evidence="6">
    <location>
        <begin position="37"/>
        <end position="383"/>
    </location>
</feature>
<dbReference type="InterPro" id="IPR015421">
    <property type="entry name" value="PyrdxlP-dep_Trfase_major"/>
</dbReference>
<dbReference type="EC" id="4.4.1.13" evidence="2"/>